<feature type="chain" id="PRO_5009192803" evidence="3">
    <location>
        <begin position="20"/>
        <end position="442"/>
    </location>
</feature>
<evidence type="ECO:0000256" key="3">
    <source>
        <dbReference type="SAM" id="SignalP"/>
    </source>
</evidence>
<dbReference type="GO" id="GO:0042744">
    <property type="term" value="P:hydrogen peroxide catabolic process"/>
    <property type="evidence" value="ECO:0007669"/>
    <property type="project" value="TreeGrafter"/>
</dbReference>
<comment type="similarity">
    <text evidence="2">Belongs to the peroxidase family.</text>
</comment>
<dbReference type="PRINTS" id="PR00458">
    <property type="entry name" value="PEROXIDASE"/>
</dbReference>
<evidence type="ECO:0000313" key="6">
    <source>
        <dbReference type="Proteomes" id="UP000095751"/>
    </source>
</evidence>
<dbReference type="AlphaFoldDB" id="A0A1E7F8J2"/>
<organism evidence="5 6">
    <name type="scientific">Fragilariopsis cylindrus CCMP1102</name>
    <dbReference type="NCBI Taxonomy" id="635003"/>
    <lineage>
        <taxon>Eukaryota</taxon>
        <taxon>Sar</taxon>
        <taxon>Stramenopiles</taxon>
        <taxon>Ochrophyta</taxon>
        <taxon>Bacillariophyta</taxon>
        <taxon>Bacillariophyceae</taxon>
        <taxon>Bacillariophycidae</taxon>
        <taxon>Bacillariales</taxon>
        <taxon>Bacillariaceae</taxon>
        <taxon>Fragilariopsis</taxon>
    </lineage>
</organism>
<dbReference type="GO" id="GO:0004601">
    <property type="term" value="F:peroxidase activity"/>
    <property type="evidence" value="ECO:0007669"/>
    <property type="project" value="UniProtKB-KW"/>
</dbReference>
<dbReference type="PROSITE" id="PS51257">
    <property type="entry name" value="PROKAR_LIPOPROTEIN"/>
    <property type="match status" value="1"/>
</dbReference>
<feature type="domain" description="Plant heme peroxidase family profile" evidence="4">
    <location>
        <begin position="120"/>
        <end position="438"/>
    </location>
</feature>
<dbReference type="PROSITE" id="PS50873">
    <property type="entry name" value="PEROXIDASE_4"/>
    <property type="match status" value="1"/>
</dbReference>
<sequence>MKFVLNVCFLLSLTSSCDAFQTTAPRTSSSISNTQLNSIDRRSFGTSSIGWLATGVGVASLTGAAVAVSPAPANAEVFFDPEMYGDQELRVGTVDTVRERTRRAILQTPALAPAFYQLALLDGLSFNAVNDKFGPNGGVIYAVLNSKDNNENLDKLKMAAEVLIDTERALRRKTAVSIADCVAIAGAEAIESIGGPVLTVQLGRMEVAKGKVEISPLPLDLLTGNRSPKEVRDAFKKAGLTDREMTALLSGLLTLQLVEKNRTTDDWKASVKPKFVERGKMGRMSDYKKLTDEDIQAALSDEYEEDPDDGWYIADSFGGKDERFGQRLAKDTISEKTFNIYMKDLLKSAQGAVASKKSTATASTAAPTDFGWIGKQILDPDSPVCQAWLKKYADSNLYYVKDLGSSFNAITQLGAVYTGGKYENLLKNRPRKMLNNDDLNLF</sequence>
<proteinExistence type="inferred from homology"/>
<dbReference type="InterPro" id="IPR010255">
    <property type="entry name" value="Haem_peroxidase_sf"/>
</dbReference>
<name>A0A1E7F8J2_9STRA</name>
<gene>
    <name evidence="5" type="ORF">FRACYDRAFT_269869</name>
</gene>
<evidence type="ECO:0000313" key="5">
    <source>
        <dbReference type="EMBL" id="OEU14143.1"/>
    </source>
</evidence>
<dbReference type="InterPro" id="IPR044831">
    <property type="entry name" value="Ccp1-like"/>
</dbReference>
<dbReference type="Gene3D" id="1.10.520.10">
    <property type="match status" value="1"/>
</dbReference>
<dbReference type="GO" id="GO:0020037">
    <property type="term" value="F:heme binding"/>
    <property type="evidence" value="ECO:0007669"/>
    <property type="project" value="InterPro"/>
</dbReference>
<keyword evidence="5" id="KW-0575">Peroxidase</keyword>
<evidence type="ECO:0000256" key="2">
    <source>
        <dbReference type="RuleBase" id="RU004241"/>
    </source>
</evidence>
<dbReference type="InParanoid" id="A0A1E7F8J2"/>
<dbReference type="PANTHER" id="PTHR31356">
    <property type="entry name" value="THYLAKOID LUMENAL 29 KDA PROTEIN, CHLOROPLASTIC-RELATED"/>
    <property type="match status" value="1"/>
</dbReference>
<keyword evidence="1" id="KW-0560">Oxidoreductase</keyword>
<dbReference type="KEGG" id="fcy:FRACYDRAFT_269869"/>
<accession>A0A1E7F8J2</accession>
<dbReference type="InterPro" id="IPR002016">
    <property type="entry name" value="Haem_peroxidase"/>
</dbReference>
<reference evidence="5 6" key="1">
    <citation type="submission" date="2016-09" db="EMBL/GenBank/DDBJ databases">
        <title>Extensive genetic diversity and differential bi-allelic expression allows diatom success in the polar Southern Ocean.</title>
        <authorList>
            <consortium name="DOE Joint Genome Institute"/>
            <person name="Mock T."/>
            <person name="Otillar R.P."/>
            <person name="Strauss J."/>
            <person name="Dupont C."/>
            <person name="Frickenhaus S."/>
            <person name="Maumus F."/>
            <person name="Mcmullan M."/>
            <person name="Sanges R."/>
            <person name="Schmutz J."/>
            <person name="Toseland A."/>
            <person name="Valas R."/>
            <person name="Veluchamy A."/>
            <person name="Ward B.J."/>
            <person name="Allen A."/>
            <person name="Barry K."/>
            <person name="Falciatore A."/>
            <person name="Ferrante M."/>
            <person name="Fortunato A.E."/>
            <person name="Gloeckner G."/>
            <person name="Gruber A."/>
            <person name="Hipkin R."/>
            <person name="Janech M."/>
            <person name="Kroth P."/>
            <person name="Leese F."/>
            <person name="Lindquist E."/>
            <person name="Lyon B.R."/>
            <person name="Martin J."/>
            <person name="Mayer C."/>
            <person name="Parker M."/>
            <person name="Quesneville H."/>
            <person name="Raymond J."/>
            <person name="Uhlig C."/>
            <person name="Valentin K.U."/>
            <person name="Worden A.Z."/>
            <person name="Armbrust E.V."/>
            <person name="Bowler C."/>
            <person name="Green B."/>
            <person name="Moulton V."/>
            <person name="Van Oosterhout C."/>
            <person name="Grigoriev I."/>
        </authorList>
    </citation>
    <scope>NUCLEOTIDE SEQUENCE [LARGE SCALE GENOMIC DNA]</scope>
    <source>
        <strain evidence="5 6">CCMP1102</strain>
    </source>
</reference>
<dbReference type="Proteomes" id="UP000095751">
    <property type="component" value="Unassembled WGS sequence"/>
</dbReference>
<dbReference type="Pfam" id="PF00141">
    <property type="entry name" value="peroxidase"/>
    <property type="match status" value="1"/>
</dbReference>
<dbReference type="EMBL" id="KV784361">
    <property type="protein sequence ID" value="OEU14143.1"/>
    <property type="molecule type" value="Genomic_DNA"/>
</dbReference>
<feature type="signal peptide" evidence="3">
    <location>
        <begin position="1"/>
        <end position="19"/>
    </location>
</feature>
<protein>
    <submittedName>
        <fullName evidence="5">Ascorbate peroxidase-like protein</fullName>
    </submittedName>
</protein>
<evidence type="ECO:0000259" key="4">
    <source>
        <dbReference type="PROSITE" id="PS50873"/>
    </source>
</evidence>
<dbReference type="GO" id="GO:0000302">
    <property type="term" value="P:response to reactive oxygen species"/>
    <property type="evidence" value="ECO:0007669"/>
    <property type="project" value="TreeGrafter"/>
</dbReference>
<dbReference type="OrthoDB" id="2859658at2759"/>
<evidence type="ECO:0000256" key="1">
    <source>
        <dbReference type="ARBA" id="ARBA00023002"/>
    </source>
</evidence>
<keyword evidence="6" id="KW-1185">Reference proteome</keyword>
<dbReference type="PANTHER" id="PTHR31356:SF66">
    <property type="entry name" value="CATALASE-PEROXIDASE"/>
    <property type="match status" value="1"/>
</dbReference>
<keyword evidence="3" id="KW-0732">Signal</keyword>
<dbReference type="GO" id="GO:0034599">
    <property type="term" value="P:cellular response to oxidative stress"/>
    <property type="evidence" value="ECO:0007669"/>
    <property type="project" value="InterPro"/>
</dbReference>
<dbReference type="SUPFAM" id="SSF48113">
    <property type="entry name" value="Heme-dependent peroxidases"/>
    <property type="match status" value="1"/>
</dbReference>